<dbReference type="OrthoDB" id="273345at2759"/>
<accession>A0A0D0E0S8</accession>
<keyword evidence="7" id="KW-1185">Reference proteome</keyword>
<protein>
    <recommendedName>
        <fullName evidence="5">Leucine zipper with capping helix domain-containing protein</fullName>
    </recommendedName>
</protein>
<dbReference type="EMBL" id="KN824952">
    <property type="protein sequence ID" value="KIK97111.1"/>
    <property type="molecule type" value="Genomic_DNA"/>
</dbReference>
<dbReference type="InterPro" id="IPR040661">
    <property type="entry name" value="LZ3wCH"/>
</dbReference>
<sequence length="93" mass="10533">MRPENPNRTTALGKLTEAKQKAAALEQELEAYGACDPVKVADKRRAGTLAHEAAVRWTDNYSILLAHFTRQNGIDPQEIRRFLDVGEDYEDIY</sequence>
<gene>
    <name evidence="6" type="ORF">PAXRUDRAFT_825283</name>
</gene>
<evidence type="ECO:0000256" key="1">
    <source>
        <dbReference type="ARBA" id="ARBA00004123"/>
    </source>
</evidence>
<evidence type="ECO:0000256" key="2">
    <source>
        <dbReference type="ARBA" id="ARBA00023054"/>
    </source>
</evidence>
<organism evidence="6 7">
    <name type="scientific">Paxillus rubicundulus Ve08.2h10</name>
    <dbReference type="NCBI Taxonomy" id="930991"/>
    <lineage>
        <taxon>Eukaryota</taxon>
        <taxon>Fungi</taxon>
        <taxon>Dikarya</taxon>
        <taxon>Basidiomycota</taxon>
        <taxon>Agaricomycotina</taxon>
        <taxon>Agaricomycetes</taxon>
        <taxon>Agaricomycetidae</taxon>
        <taxon>Boletales</taxon>
        <taxon>Paxilineae</taxon>
        <taxon>Paxillaceae</taxon>
        <taxon>Paxillus</taxon>
    </lineage>
</organism>
<dbReference type="InParanoid" id="A0A0D0E0S8"/>
<evidence type="ECO:0000313" key="7">
    <source>
        <dbReference type="Proteomes" id="UP000054538"/>
    </source>
</evidence>
<evidence type="ECO:0000313" key="6">
    <source>
        <dbReference type="EMBL" id="KIK97111.1"/>
    </source>
</evidence>
<proteinExistence type="predicted"/>
<comment type="subcellular location">
    <subcellularLocation>
        <location evidence="1">Nucleus</location>
    </subcellularLocation>
</comment>
<evidence type="ECO:0000259" key="5">
    <source>
        <dbReference type="Pfam" id="PF18517"/>
    </source>
</evidence>
<dbReference type="HOGENOM" id="CLU_2400326_0_0_1"/>
<reference evidence="7" key="2">
    <citation type="submission" date="2015-01" db="EMBL/GenBank/DDBJ databases">
        <title>Evolutionary Origins and Diversification of the Mycorrhizal Mutualists.</title>
        <authorList>
            <consortium name="DOE Joint Genome Institute"/>
            <consortium name="Mycorrhizal Genomics Consortium"/>
            <person name="Kohler A."/>
            <person name="Kuo A."/>
            <person name="Nagy L.G."/>
            <person name="Floudas D."/>
            <person name="Copeland A."/>
            <person name="Barry K.W."/>
            <person name="Cichocki N."/>
            <person name="Veneault-Fourrey C."/>
            <person name="LaButti K."/>
            <person name="Lindquist E.A."/>
            <person name="Lipzen A."/>
            <person name="Lundell T."/>
            <person name="Morin E."/>
            <person name="Murat C."/>
            <person name="Riley R."/>
            <person name="Ohm R."/>
            <person name="Sun H."/>
            <person name="Tunlid A."/>
            <person name="Henrissat B."/>
            <person name="Grigoriev I.V."/>
            <person name="Hibbett D.S."/>
            <person name="Martin F."/>
        </authorList>
    </citation>
    <scope>NUCLEOTIDE SEQUENCE [LARGE SCALE GENOMIC DNA]</scope>
    <source>
        <strain evidence="7">Ve08.2h10</strain>
    </source>
</reference>
<keyword evidence="3" id="KW-0539">Nucleus</keyword>
<evidence type="ECO:0000256" key="4">
    <source>
        <dbReference type="SAM" id="Coils"/>
    </source>
</evidence>
<feature type="coiled-coil region" evidence="4">
    <location>
        <begin position="8"/>
        <end position="35"/>
    </location>
</feature>
<keyword evidence="2 4" id="KW-0175">Coiled coil</keyword>
<dbReference type="AlphaFoldDB" id="A0A0D0E0S8"/>
<dbReference type="Pfam" id="PF18517">
    <property type="entry name" value="LZ3wCH"/>
    <property type="match status" value="1"/>
</dbReference>
<feature type="domain" description="Leucine zipper with capping helix" evidence="5">
    <location>
        <begin position="38"/>
        <end position="91"/>
    </location>
</feature>
<dbReference type="Proteomes" id="UP000054538">
    <property type="component" value="Unassembled WGS sequence"/>
</dbReference>
<evidence type="ECO:0000256" key="3">
    <source>
        <dbReference type="ARBA" id="ARBA00023242"/>
    </source>
</evidence>
<dbReference type="STRING" id="930991.A0A0D0E0S8"/>
<reference evidence="6 7" key="1">
    <citation type="submission" date="2014-04" db="EMBL/GenBank/DDBJ databases">
        <authorList>
            <consortium name="DOE Joint Genome Institute"/>
            <person name="Kuo A."/>
            <person name="Kohler A."/>
            <person name="Jargeat P."/>
            <person name="Nagy L.G."/>
            <person name="Floudas D."/>
            <person name="Copeland A."/>
            <person name="Barry K.W."/>
            <person name="Cichocki N."/>
            <person name="Veneault-Fourrey C."/>
            <person name="LaButti K."/>
            <person name="Lindquist E.A."/>
            <person name="Lipzen A."/>
            <person name="Lundell T."/>
            <person name="Morin E."/>
            <person name="Murat C."/>
            <person name="Sun H."/>
            <person name="Tunlid A."/>
            <person name="Henrissat B."/>
            <person name="Grigoriev I.V."/>
            <person name="Hibbett D.S."/>
            <person name="Martin F."/>
            <person name="Nordberg H.P."/>
            <person name="Cantor M.N."/>
            <person name="Hua S.X."/>
        </authorList>
    </citation>
    <scope>NUCLEOTIDE SEQUENCE [LARGE SCALE GENOMIC DNA]</scope>
    <source>
        <strain evidence="6 7">Ve08.2h10</strain>
    </source>
</reference>
<name>A0A0D0E0S8_9AGAM</name>
<dbReference type="GO" id="GO:0005634">
    <property type="term" value="C:nucleus"/>
    <property type="evidence" value="ECO:0007669"/>
    <property type="project" value="UniProtKB-SubCell"/>
</dbReference>